<feature type="compositionally biased region" description="Polar residues" evidence="1">
    <location>
        <begin position="861"/>
        <end position="876"/>
    </location>
</feature>
<keyword evidence="3" id="KW-1185">Reference proteome</keyword>
<accession>A0A7J6RYI2</accession>
<comment type="caution">
    <text evidence="2">The sequence shown here is derived from an EMBL/GenBank/DDBJ whole genome shotgun (WGS) entry which is preliminary data.</text>
</comment>
<proteinExistence type="predicted"/>
<feature type="non-terminal residue" evidence="2">
    <location>
        <position position="1"/>
    </location>
</feature>
<evidence type="ECO:0000256" key="1">
    <source>
        <dbReference type="SAM" id="MobiDB-lite"/>
    </source>
</evidence>
<protein>
    <submittedName>
        <fullName evidence="2">Uncharacterized protein</fullName>
    </submittedName>
</protein>
<feature type="region of interest" description="Disordered" evidence="1">
    <location>
        <begin position="857"/>
        <end position="885"/>
    </location>
</feature>
<reference evidence="2 3" key="1">
    <citation type="submission" date="2020-04" db="EMBL/GenBank/DDBJ databases">
        <title>Perkinsus olseni comparative genomics.</title>
        <authorList>
            <person name="Bogema D.R."/>
        </authorList>
    </citation>
    <scope>NUCLEOTIDE SEQUENCE [LARGE SCALE GENOMIC DNA]</scope>
    <source>
        <strain evidence="2 3">ATCC PRA-207</strain>
    </source>
</reference>
<dbReference type="EMBL" id="JABANO010022388">
    <property type="protein sequence ID" value="KAF4725252.1"/>
    <property type="molecule type" value="Genomic_DNA"/>
</dbReference>
<gene>
    <name evidence="2" type="ORF">FOZ63_024468</name>
</gene>
<sequence>MAPAFFLPSATPVNASAPPNISAIVPLCSEGPGPRRPNTALVDVAHYRTEIAIRAPGTWWAAIAGGEVLYLGMFNHSVSLTVLLYGISREEEAGLRLSGGDTSGMDIELFKDGDVVGVPPVPPGTYKMHYTYLNRSMTLSTTIEVLGYDDVGIEEAASTLRIMMHPGSLFLSMWLTPPGQPSDCSKRSDTVVYHSNPAVLQASPRIGGVRGICILCRPTAIVRQFEVESLVTVSPTRLICPNCTLVPMYAKEDVVCSLTKDCIIHLDIANNDTSEAFAFYATPASSCGHHHRHGAYLTSNRTLLRIPSLTMMSGGTYRICLCPIHQTSTHCVWPEDFIFAIGLVDMLGPILGEEQNTPTLPPIAAGPQQVLDLSLTELLALWAPYEWHIPRGYPAIMWWCLSDEHFGVEEVIVISPIIENQGHSFDYSICVDPDLTLNSSLSFYTGLNATLTTPPVYEQELGPPDLEERPSAHVDSLAGLQCYRAEVSVEVYDQTVENTTLLYYYCPSITTCATNDGNTLLVNITSPKLNTTCQVQHPSYNTSCLPVDQHPLLILRSNGTAPLDPPGFVELACSSMNQTLRLNFEPTWWWASPPAADSSHEGRLTLIFGERLMRKLLLMGQQELFLEIESEIEQIVASKILPHSWEDSDGKLVLNATLLGGLTPNNSARLYVQSRDGTSVTEGSFNITLGYLKIGPYHLHSRCISIGMALTNLTLTGGSWTHLIPALTDGLEASTMEAYQAHHYSNFERIVLRKVSEAPASSSAATLEYCTVGLRCEVWIRSPHVSTWILVYLFTPTQDDAESTDLLQLAVYGSDGASVASREVMVRGVRPEAAHTQINCTMGFQCNIPAPRTTAPLPSRSKLSLQRHTSSITQQCPPLLDNDDS</sequence>
<name>A0A7J6RYI2_PEROL</name>
<dbReference type="Proteomes" id="UP000553632">
    <property type="component" value="Unassembled WGS sequence"/>
</dbReference>
<evidence type="ECO:0000313" key="3">
    <source>
        <dbReference type="Proteomes" id="UP000553632"/>
    </source>
</evidence>
<dbReference type="AlphaFoldDB" id="A0A7J6RYI2"/>
<evidence type="ECO:0000313" key="2">
    <source>
        <dbReference type="EMBL" id="KAF4725252.1"/>
    </source>
</evidence>
<organism evidence="2 3">
    <name type="scientific">Perkinsus olseni</name>
    <name type="common">Perkinsus atlanticus</name>
    <dbReference type="NCBI Taxonomy" id="32597"/>
    <lineage>
        <taxon>Eukaryota</taxon>
        <taxon>Sar</taxon>
        <taxon>Alveolata</taxon>
        <taxon>Perkinsozoa</taxon>
        <taxon>Perkinsea</taxon>
        <taxon>Perkinsida</taxon>
        <taxon>Perkinsidae</taxon>
        <taxon>Perkinsus</taxon>
    </lineage>
</organism>